<dbReference type="AlphaFoldDB" id="A0A8E2W891"/>
<accession>A0A8E2W891</accession>
<comment type="caution">
    <text evidence="1">The sequence shown here is derived from an EMBL/GenBank/DDBJ whole genome shotgun (WGS) entry which is preliminary data.</text>
</comment>
<organism evidence="1 2">
    <name type="scientific">Rhizobium loti</name>
    <name type="common">Mesorhizobium loti</name>
    <dbReference type="NCBI Taxonomy" id="381"/>
    <lineage>
        <taxon>Bacteria</taxon>
        <taxon>Pseudomonadati</taxon>
        <taxon>Pseudomonadota</taxon>
        <taxon>Alphaproteobacteria</taxon>
        <taxon>Hyphomicrobiales</taxon>
        <taxon>Phyllobacteriaceae</taxon>
        <taxon>Mesorhizobium</taxon>
    </lineage>
</organism>
<evidence type="ECO:0000313" key="2">
    <source>
        <dbReference type="Proteomes" id="UP000245631"/>
    </source>
</evidence>
<reference evidence="1 2" key="1">
    <citation type="submission" date="2018-05" db="EMBL/GenBank/DDBJ databases">
        <title>Genomic Encyclopedia of Type Strains, Phase IV (KMG-IV): sequencing the most valuable type-strain genomes for metagenomic binning, comparative biology and taxonomic classification.</title>
        <authorList>
            <person name="Goeker M."/>
        </authorList>
    </citation>
    <scope>NUCLEOTIDE SEQUENCE [LARGE SCALE GENOMIC DNA]</scope>
    <source>
        <strain evidence="1 2">DSM 2626</strain>
    </source>
</reference>
<gene>
    <name evidence="1" type="ORF">C8D77_11176</name>
</gene>
<proteinExistence type="predicted"/>
<dbReference type="RefSeq" id="WP_109670356.1">
    <property type="nucleotide sequence ID" value="NZ_QGGH01000011.1"/>
</dbReference>
<protein>
    <submittedName>
        <fullName evidence="1">Uncharacterized protein</fullName>
    </submittedName>
</protein>
<dbReference type="EMBL" id="QGGH01000011">
    <property type="protein sequence ID" value="PWJ88354.1"/>
    <property type="molecule type" value="Genomic_DNA"/>
</dbReference>
<evidence type="ECO:0000313" key="1">
    <source>
        <dbReference type="EMBL" id="PWJ88354.1"/>
    </source>
</evidence>
<dbReference type="Proteomes" id="UP000245631">
    <property type="component" value="Unassembled WGS sequence"/>
</dbReference>
<sequence>MAKVTASDIKQARITIELLGEEHILIPSPEAMLDLSMAYDGFAPLMAAIARLNAKAMADTVVAGLRLKGQEARDMASIVVRSGVLELMPKLQDFAAILANGGRPLKTESTEEEGGEKRPL</sequence>
<name>A0A8E2W891_RHILI</name>
<dbReference type="GeneID" id="61054856"/>